<name>A0A967APS4_9FLAO</name>
<dbReference type="Pfam" id="PF08241">
    <property type="entry name" value="Methyltransf_11"/>
    <property type="match status" value="1"/>
</dbReference>
<accession>A0A967APS4</accession>
<feature type="domain" description="Methyltransferase type 11" evidence="4">
    <location>
        <begin position="42"/>
        <end position="128"/>
    </location>
</feature>
<evidence type="ECO:0000256" key="2">
    <source>
        <dbReference type="ARBA" id="ARBA00022603"/>
    </source>
</evidence>
<dbReference type="PANTHER" id="PTHR44942">
    <property type="entry name" value="METHYLTRANSF_11 DOMAIN-CONTAINING PROTEIN"/>
    <property type="match status" value="1"/>
</dbReference>
<evidence type="ECO:0000256" key="3">
    <source>
        <dbReference type="ARBA" id="ARBA00022679"/>
    </source>
</evidence>
<protein>
    <submittedName>
        <fullName evidence="5">Class I SAM-dependent methyltransferase</fullName>
    </submittedName>
</protein>
<proteinExistence type="inferred from homology"/>
<dbReference type="InterPro" id="IPR051052">
    <property type="entry name" value="Diverse_substrate_MTase"/>
</dbReference>
<evidence type="ECO:0000313" key="5">
    <source>
        <dbReference type="EMBL" id="NHF57772.1"/>
    </source>
</evidence>
<dbReference type="CDD" id="cd02440">
    <property type="entry name" value="AdoMet_MTases"/>
    <property type="match status" value="1"/>
</dbReference>
<dbReference type="GO" id="GO:0008757">
    <property type="term" value="F:S-adenosylmethionine-dependent methyltransferase activity"/>
    <property type="evidence" value="ECO:0007669"/>
    <property type="project" value="InterPro"/>
</dbReference>
<comment type="similarity">
    <text evidence="1">Belongs to the methyltransferase superfamily.</text>
</comment>
<dbReference type="EMBL" id="VIKU02000001">
    <property type="protein sequence ID" value="NHF57772.1"/>
    <property type="molecule type" value="Genomic_DNA"/>
</dbReference>
<dbReference type="InterPro" id="IPR013216">
    <property type="entry name" value="Methyltransf_11"/>
</dbReference>
<sequence length="251" mass="29235">MKKALDIFSEQSDAYKKFRPAYPMELYSDILKHVPDTACCWDCGTGNGQVALVLSHYFDEVFATDISEAQLARAERRDTIRYKVERAEHTSFDDNTFDLITVAQALHWFDFQAFNKEVRRVSKNGGLISAWGYGLLKISEPIDKVINHFYRQVVGLYWNSERRHVENSYGSIPFDFREIPVESERAVTVQWGLAHLEGYFNSWSSVQSFKRYNKGKNPVKDLMNNIRPLWGSDEKRKINFPIFMKLGRVLK</sequence>
<dbReference type="Proteomes" id="UP000707206">
    <property type="component" value="Unassembled WGS sequence"/>
</dbReference>
<dbReference type="InterPro" id="IPR029063">
    <property type="entry name" value="SAM-dependent_MTases_sf"/>
</dbReference>
<dbReference type="AlphaFoldDB" id="A0A967APS4"/>
<comment type="caution">
    <text evidence="5">The sequence shown here is derived from an EMBL/GenBank/DDBJ whole genome shotgun (WGS) entry which is preliminary data.</text>
</comment>
<dbReference type="SUPFAM" id="SSF53335">
    <property type="entry name" value="S-adenosyl-L-methionine-dependent methyltransferases"/>
    <property type="match status" value="1"/>
</dbReference>
<dbReference type="PANTHER" id="PTHR44942:SF4">
    <property type="entry name" value="METHYLTRANSFERASE TYPE 11 DOMAIN-CONTAINING PROTEIN"/>
    <property type="match status" value="1"/>
</dbReference>
<gene>
    <name evidence="5" type="ORF">FK220_000365</name>
</gene>
<keyword evidence="3" id="KW-0808">Transferase</keyword>
<evidence type="ECO:0000313" key="6">
    <source>
        <dbReference type="Proteomes" id="UP000707206"/>
    </source>
</evidence>
<organism evidence="5 6">
    <name type="scientific">Pelagihabitans pacificus</name>
    <dbReference type="NCBI Taxonomy" id="2696054"/>
    <lineage>
        <taxon>Bacteria</taxon>
        <taxon>Pseudomonadati</taxon>
        <taxon>Bacteroidota</taxon>
        <taxon>Flavobacteriia</taxon>
        <taxon>Flavobacteriales</taxon>
        <taxon>Flavobacteriaceae</taxon>
        <taxon>Pelagihabitans</taxon>
    </lineage>
</organism>
<dbReference type="RefSeq" id="WP_152572305.1">
    <property type="nucleotide sequence ID" value="NZ_VIKU02000001.1"/>
</dbReference>
<evidence type="ECO:0000259" key="4">
    <source>
        <dbReference type="Pfam" id="PF08241"/>
    </source>
</evidence>
<keyword evidence="2 5" id="KW-0489">Methyltransferase</keyword>
<dbReference type="Gene3D" id="3.40.50.150">
    <property type="entry name" value="Vaccinia Virus protein VP39"/>
    <property type="match status" value="1"/>
</dbReference>
<reference evidence="5" key="1">
    <citation type="submission" date="2019-07" db="EMBL/GenBank/DDBJ databases">
        <authorList>
            <person name="De-Chao Zhang Q."/>
        </authorList>
    </citation>
    <scope>NUCLEOTIDE SEQUENCE</scope>
    <source>
        <strain evidence="5">TP-CH-4</strain>
    </source>
</reference>
<dbReference type="GO" id="GO:0032259">
    <property type="term" value="P:methylation"/>
    <property type="evidence" value="ECO:0007669"/>
    <property type="project" value="UniProtKB-KW"/>
</dbReference>
<keyword evidence="6" id="KW-1185">Reference proteome</keyword>
<reference evidence="5" key="2">
    <citation type="submission" date="2020-03" db="EMBL/GenBank/DDBJ databases">
        <title>Flavobacteriaceae bacterium strain TP-CH-4, a member of the family Flavobacteriaceae isolated from a deep-sea seamount.</title>
        <authorList>
            <person name="Zhang D.-C."/>
        </authorList>
    </citation>
    <scope>NUCLEOTIDE SEQUENCE</scope>
    <source>
        <strain evidence="5">TP-CH-4</strain>
    </source>
</reference>
<evidence type="ECO:0000256" key="1">
    <source>
        <dbReference type="ARBA" id="ARBA00008361"/>
    </source>
</evidence>